<dbReference type="Gene3D" id="3.40.30.10">
    <property type="entry name" value="Glutaredoxin"/>
    <property type="match status" value="1"/>
</dbReference>
<evidence type="ECO:0000256" key="6">
    <source>
        <dbReference type="SAM" id="MobiDB-lite"/>
    </source>
</evidence>
<reference evidence="7" key="3">
    <citation type="submission" date="2025-09" db="UniProtKB">
        <authorList>
            <consortium name="Ensembl"/>
        </authorList>
    </citation>
    <scope>IDENTIFICATION</scope>
</reference>
<dbReference type="GO" id="GO:0006979">
    <property type="term" value="P:response to oxidative stress"/>
    <property type="evidence" value="ECO:0007669"/>
    <property type="project" value="InterPro"/>
</dbReference>
<dbReference type="PROSITE" id="PS00763">
    <property type="entry name" value="GLUTATHIONE_PEROXID_2"/>
    <property type="match status" value="1"/>
</dbReference>
<comment type="similarity">
    <text evidence="1 5">Belongs to the glutathione peroxidase family.</text>
</comment>
<dbReference type="Ensembl" id="ENSTNIT00000001712.1">
    <property type="protein sequence ID" value="ENSTNIP00000002420.1"/>
    <property type="gene ID" value="ENSTNIG00000000753.1"/>
</dbReference>
<dbReference type="InterPro" id="IPR029760">
    <property type="entry name" value="GPX_CS"/>
</dbReference>
<evidence type="ECO:0000256" key="2">
    <source>
        <dbReference type="ARBA" id="ARBA00012310"/>
    </source>
</evidence>
<dbReference type="GO" id="GO:0036269">
    <property type="term" value="P:swimming behavior"/>
    <property type="evidence" value="ECO:0007669"/>
    <property type="project" value="Ensembl"/>
</dbReference>
<evidence type="ECO:0000256" key="5">
    <source>
        <dbReference type="RuleBase" id="RU000499"/>
    </source>
</evidence>
<evidence type="ECO:0000256" key="1">
    <source>
        <dbReference type="ARBA" id="ARBA00006926"/>
    </source>
</evidence>
<dbReference type="InParanoid" id="H3C2F2"/>
<organism evidence="7 8">
    <name type="scientific">Tetraodon nigroviridis</name>
    <name type="common">Spotted green pufferfish</name>
    <name type="synonym">Chelonodon nigroviridis</name>
    <dbReference type="NCBI Taxonomy" id="99883"/>
    <lineage>
        <taxon>Eukaryota</taxon>
        <taxon>Metazoa</taxon>
        <taxon>Chordata</taxon>
        <taxon>Craniata</taxon>
        <taxon>Vertebrata</taxon>
        <taxon>Euteleostomi</taxon>
        <taxon>Actinopterygii</taxon>
        <taxon>Neopterygii</taxon>
        <taxon>Teleostei</taxon>
        <taxon>Neoteleostei</taxon>
        <taxon>Acanthomorphata</taxon>
        <taxon>Eupercaria</taxon>
        <taxon>Tetraodontiformes</taxon>
        <taxon>Tetradontoidea</taxon>
        <taxon>Tetraodontidae</taxon>
        <taxon>Tetraodon</taxon>
    </lineage>
</organism>
<reference evidence="7" key="2">
    <citation type="submission" date="2025-08" db="UniProtKB">
        <authorList>
            <consortium name="Ensembl"/>
        </authorList>
    </citation>
    <scope>IDENTIFICATION</scope>
</reference>
<dbReference type="PRINTS" id="PR01011">
    <property type="entry name" value="GLUTPROXDASE"/>
</dbReference>
<sequence length="172" mass="19221">MRTTAWTSASSEESPSSSSIWPRTEGTPSDLNALQEELGYTGFLILGFPSNQFGKQEPGAPSEILPGLKYVRPGNGFVPNFQLFEKNDVNGENEQGVYTFLKNSCPPVGGDLGNYAGRLFWEPMKISDIKWNFEKFLVGPDGKPVMRWHPSIQVSEVRADIVKYLQDQKMLD</sequence>
<evidence type="ECO:0000313" key="7">
    <source>
        <dbReference type="Ensembl" id="ENSTNIP00000002420.1"/>
    </source>
</evidence>
<proteinExistence type="inferred from homology"/>
<keyword evidence="3 5" id="KW-0575">Peroxidase</keyword>
<dbReference type="STRING" id="99883.ENSTNIP00000002420"/>
<dbReference type="PIRSF" id="PIRSF000303">
    <property type="entry name" value="Glutathion_perox"/>
    <property type="match status" value="1"/>
</dbReference>
<dbReference type="GeneTree" id="ENSGT00940000165034"/>
<reference evidence="8" key="1">
    <citation type="journal article" date="2004" name="Nature">
        <title>Genome duplication in the teleost fish Tetraodon nigroviridis reveals the early vertebrate proto-karyotype.</title>
        <authorList>
            <person name="Jaillon O."/>
            <person name="Aury J.-M."/>
            <person name="Brunet F."/>
            <person name="Petit J.-L."/>
            <person name="Stange-Thomann N."/>
            <person name="Mauceli E."/>
            <person name="Bouneau L."/>
            <person name="Fischer C."/>
            <person name="Ozouf-Costaz C."/>
            <person name="Bernot A."/>
            <person name="Nicaud S."/>
            <person name="Jaffe D."/>
            <person name="Fisher S."/>
            <person name="Lutfalla G."/>
            <person name="Dossat C."/>
            <person name="Segurens B."/>
            <person name="Dasilva C."/>
            <person name="Salanoubat M."/>
            <person name="Levy M."/>
            <person name="Boudet N."/>
            <person name="Castellano S."/>
            <person name="Anthouard V."/>
            <person name="Jubin C."/>
            <person name="Castelli V."/>
            <person name="Katinka M."/>
            <person name="Vacherie B."/>
            <person name="Biemont C."/>
            <person name="Skalli Z."/>
            <person name="Cattolico L."/>
            <person name="Poulain J."/>
            <person name="De Berardinis V."/>
            <person name="Cruaud C."/>
            <person name="Duprat S."/>
            <person name="Brottier P."/>
            <person name="Coutanceau J.-P."/>
            <person name="Gouzy J."/>
            <person name="Parra G."/>
            <person name="Lardier G."/>
            <person name="Chapple C."/>
            <person name="McKernan K.J."/>
            <person name="McEwan P."/>
            <person name="Bosak S."/>
            <person name="Kellis M."/>
            <person name="Volff J.-N."/>
            <person name="Guigo R."/>
            <person name="Zody M.C."/>
            <person name="Mesirov J."/>
            <person name="Lindblad-Toh K."/>
            <person name="Birren B."/>
            <person name="Nusbaum C."/>
            <person name="Kahn D."/>
            <person name="Robinson-Rechavi M."/>
            <person name="Laudet V."/>
            <person name="Schachter V."/>
            <person name="Quetier F."/>
            <person name="Saurin W."/>
            <person name="Scarpelli C."/>
            <person name="Wincker P."/>
            <person name="Lander E.S."/>
            <person name="Weissenbach J."/>
            <person name="Roest Crollius H."/>
        </authorList>
    </citation>
    <scope>NUCLEOTIDE SEQUENCE [LARGE SCALE GENOMIC DNA]</scope>
</reference>
<dbReference type="Pfam" id="PF00255">
    <property type="entry name" value="GSHPx"/>
    <property type="match status" value="1"/>
</dbReference>
<feature type="region of interest" description="Disordered" evidence="6">
    <location>
        <begin position="1"/>
        <end position="28"/>
    </location>
</feature>
<dbReference type="GO" id="GO:0004602">
    <property type="term" value="F:glutathione peroxidase activity"/>
    <property type="evidence" value="ECO:0007669"/>
    <property type="project" value="TreeGrafter"/>
</dbReference>
<dbReference type="OMA" id="GRPIMRW"/>
<dbReference type="Proteomes" id="UP000007303">
    <property type="component" value="Unassembled WGS sequence"/>
</dbReference>
<dbReference type="PANTHER" id="PTHR11592:SF32">
    <property type="entry name" value="GLUTATHIONE PEROXIDASE 3"/>
    <property type="match status" value="1"/>
</dbReference>
<evidence type="ECO:0000256" key="4">
    <source>
        <dbReference type="ARBA" id="ARBA00023002"/>
    </source>
</evidence>
<dbReference type="SUPFAM" id="SSF52833">
    <property type="entry name" value="Thioredoxin-like"/>
    <property type="match status" value="1"/>
</dbReference>
<feature type="compositionally biased region" description="Low complexity" evidence="6">
    <location>
        <begin position="1"/>
        <end position="24"/>
    </location>
</feature>
<dbReference type="PROSITE" id="PS51355">
    <property type="entry name" value="GLUTATHIONE_PEROXID_3"/>
    <property type="match status" value="1"/>
</dbReference>
<protein>
    <recommendedName>
        <fullName evidence="2 5">Glutathione peroxidase</fullName>
    </recommendedName>
</protein>
<dbReference type="InterPro" id="IPR036249">
    <property type="entry name" value="Thioredoxin-like_sf"/>
</dbReference>
<keyword evidence="8" id="KW-1185">Reference proteome</keyword>
<keyword evidence="4 5" id="KW-0560">Oxidoreductase</keyword>
<evidence type="ECO:0000313" key="8">
    <source>
        <dbReference type="Proteomes" id="UP000007303"/>
    </source>
</evidence>
<accession>H3C2F2</accession>
<dbReference type="PANTHER" id="PTHR11592">
    <property type="entry name" value="GLUTATHIONE PEROXIDASE"/>
    <property type="match status" value="1"/>
</dbReference>
<dbReference type="HOGENOM" id="CLU_029507_2_0_1"/>
<dbReference type="InterPro" id="IPR000889">
    <property type="entry name" value="Glutathione_peroxidase"/>
</dbReference>
<evidence type="ECO:0000256" key="3">
    <source>
        <dbReference type="ARBA" id="ARBA00022559"/>
    </source>
</evidence>
<dbReference type="AlphaFoldDB" id="H3C2F2"/>
<name>H3C2F2_TETNG</name>